<dbReference type="PATRIC" id="fig|1619011.3.peg.556"/>
<comment type="subcellular location">
    <subcellularLocation>
        <location evidence="1 12">Cytoplasm</location>
    </subcellularLocation>
</comment>
<dbReference type="GO" id="GO:0005829">
    <property type="term" value="C:cytosol"/>
    <property type="evidence" value="ECO:0007669"/>
    <property type="project" value="TreeGrafter"/>
</dbReference>
<keyword evidence="8 12" id="KW-0862">Zinc</keyword>
<keyword evidence="11 12" id="KW-0030">Aminoacyl-tRNA synthetase</keyword>
<dbReference type="InterPro" id="IPR014729">
    <property type="entry name" value="Rossmann-like_a/b/a_fold"/>
</dbReference>
<organism evidence="14 15">
    <name type="scientific">Candidatus Wolfebacteria bacterium GW2011_GWC1_43_10</name>
    <dbReference type="NCBI Taxonomy" id="1619011"/>
    <lineage>
        <taxon>Bacteria</taxon>
        <taxon>Candidatus Wolfeibacteriota</taxon>
    </lineage>
</organism>
<dbReference type="GO" id="GO:0005524">
    <property type="term" value="F:ATP binding"/>
    <property type="evidence" value="ECO:0007669"/>
    <property type="project" value="UniProtKB-UniRule"/>
</dbReference>
<evidence type="ECO:0000256" key="10">
    <source>
        <dbReference type="ARBA" id="ARBA00022917"/>
    </source>
</evidence>
<evidence type="ECO:0000256" key="5">
    <source>
        <dbReference type="ARBA" id="ARBA00022598"/>
    </source>
</evidence>
<dbReference type="EC" id="6.1.1.16" evidence="12"/>
<gene>
    <name evidence="12" type="primary">cysS</name>
    <name evidence="14" type="ORF">UV58_C0014G0010</name>
</gene>
<feature type="short sequence motif" description="'KMSKS' region" evidence="12">
    <location>
        <begin position="280"/>
        <end position="284"/>
    </location>
</feature>
<comment type="caution">
    <text evidence="14">The sequence shown here is derived from an EMBL/GenBank/DDBJ whole genome shotgun (WGS) entry which is preliminary data.</text>
</comment>
<feature type="binding site" evidence="12">
    <location>
        <position position="283"/>
    </location>
    <ligand>
        <name>ATP</name>
        <dbReference type="ChEBI" id="CHEBI:30616"/>
    </ligand>
</feature>
<keyword evidence="4 12" id="KW-0963">Cytoplasm</keyword>
<dbReference type="GO" id="GO:0006423">
    <property type="term" value="P:cysteinyl-tRNA aminoacylation"/>
    <property type="evidence" value="ECO:0007669"/>
    <property type="project" value="UniProtKB-UniRule"/>
</dbReference>
<evidence type="ECO:0000256" key="12">
    <source>
        <dbReference type="HAMAP-Rule" id="MF_00041"/>
    </source>
</evidence>
<reference evidence="14 15" key="1">
    <citation type="journal article" date="2015" name="Nature">
        <title>rRNA introns, odd ribosomes, and small enigmatic genomes across a large radiation of phyla.</title>
        <authorList>
            <person name="Brown C.T."/>
            <person name="Hug L.A."/>
            <person name="Thomas B.C."/>
            <person name="Sharon I."/>
            <person name="Castelle C.J."/>
            <person name="Singh A."/>
            <person name="Wilkins M.J."/>
            <person name="Williams K.H."/>
            <person name="Banfield J.F."/>
        </authorList>
    </citation>
    <scope>NUCLEOTIDE SEQUENCE [LARGE SCALE GENOMIC DNA]</scope>
</reference>
<evidence type="ECO:0000256" key="4">
    <source>
        <dbReference type="ARBA" id="ARBA00022490"/>
    </source>
</evidence>
<comment type="catalytic activity">
    <reaction evidence="12">
        <text>tRNA(Cys) + L-cysteine + ATP = L-cysteinyl-tRNA(Cys) + AMP + diphosphate</text>
        <dbReference type="Rhea" id="RHEA:17773"/>
        <dbReference type="Rhea" id="RHEA-COMP:9661"/>
        <dbReference type="Rhea" id="RHEA-COMP:9679"/>
        <dbReference type="ChEBI" id="CHEBI:30616"/>
        <dbReference type="ChEBI" id="CHEBI:33019"/>
        <dbReference type="ChEBI" id="CHEBI:35235"/>
        <dbReference type="ChEBI" id="CHEBI:78442"/>
        <dbReference type="ChEBI" id="CHEBI:78517"/>
        <dbReference type="ChEBI" id="CHEBI:456215"/>
        <dbReference type="EC" id="6.1.1.16"/>
    </reaction>
</comment>
<dbReference type="InterPro" id="IPR015273">
    <property type="entry name" value="Cys-tRNA-synt_Ia_DALR"/>
</dbReference>
<sequence length="464" mass="53021">MLLYNTLTRKKEILKPLKGKTVKFYACGPTVYNRAHIGNLRTYLWEDILIRTLKYLGFSVRQAMNITDVGHLTSDEDTGEDKLEVGAKREGISPLAVARKYEKKFFEDLKKLNIKKPSKIARATETVKDQIAIIKVLEKKGLTYRSRQAVYFNTSKLKNYGKLSPQKSSQKITGARQEVVIDKEKKNPQDFVLWFFLEGKYKNHILRWPSPWGEGFPGWHIECSAISRKLLGQPFDIHCGGREHIPVHHTNEIAQSEAAFGTPLAKIWLHGEFLVVEGEKMSKSKNNFFILDDLGEKGFGPMDFRYLSLLGHYQSPLNFTWKGIEAAKNALSGIKQILKSVEVYPLKIKGIQDIKKYKEKFSQAIGDNLNTPQALAVLWEAIRDEKIGLKDKKRLILDFDKVLGLNLKKETAASLPQKIRKIAIRREGVRRNKQFIQADVLRKEIEALGYKVDDTALGPIILKQ</sequence>
<name>A0A0G1C948_9BACT</name>
<comment type="subunit">
    <text evidence="3 12">Monomer.</text>
</comment>
<evidence type="ECO:0000256" key="9">
    <source>
        <dbReference type="ARBA" id="ARBA00022840"/>
    </source>
</evidence>
<evidence type="ECO:0000313" key="15">
    <source>
        <dbReference type="Proteomes" id="UP000034810"/>
    </source>
</evidence>
<feature type="binding site" evidence="12">
    <location>
        <position position="252"/>
    </location>
    <ligand>
        <name>Zn(2+)</name>
        <dbReference type="ChEBI" id="CHEBI:29105"/>
    </ligand>
</feature>
<evidence type="ECO:0000256" key="6">
    <source>
        <dbReference type="ARBA" id="ARBA00022723"/>
    </source>
</evidence>
<feature type="domain" description="Cysteinyl-tRNA synthetase class Ia DALR" evidence="13">
    <location>
        <begin position="360"/>
        <end position="415"/>
    </location>
</feature>
<evidence type="ECO:0000256" key="1">
    <source>
        <dbReference type="ARBA" id="ARBA00004496"/>
    </source>
</evidence>
<proteinExistence type="inferred from homology"/>
<evidence type="ECO:0000256" key="11">
    <source>
        <dbReference type="ARBA" id="ARBA00023146"/>
    </source>
</evidence>
<dbReference type="PANTHER" id="PTHR10890">
    <property type="entry name" value="CYSTEINYL-TRNA SYNTHETASE"/>
    <property type="match status" value="1"/>
</dbReference>
<feature type="binding site" evidence="12">
    <location>
        <position position="27"/>
    </location>
    <ligand>
        <name>Zn(2+)</name>
        <dbReference type="ChEBI" id="CHEBI:29105"/>
    </ligand>
</feature>
<dbReference type="SUPFAM" id="SSF52374">
    <property type="entry name" value="Nucleotidylyl transferase"/>
    <property type="match status" value="1"/>
</dbReference>
<dbReference type="Pfam" id="PF01406">
    <property type="entry name" value="tRNA-synt_1e"/>
    <property type="match status" value="1"/>
</dbReference>
<dbReference type="InterPro" id="IPR024909">
    <property type="entry name" value="Cys-tRNA/MSH_ligase"/>
</dbReference>
<dbReference type="InterPro" id="IPR015803">
    <property type="entry name" value="Cys-tRNA-ligase"/>
</dbReference>
<dbReference type="EMBL" id="LCFA01000014">
    <property type="protein sequence ID" value="KKS81964.1"/>
    <property type="molecule type" value="Genomic_DNA"/>
</dbReference>
<dbReference type="Gene3D" id="1.20.120.1910">
    <property type="entry name" value="Cysteine-tRNA ligase, C-terminal anti-codon recognition domain"/>
    <property type="match status" value="1"/>
</dbReference>
<dbReference type="NCBIfam" id="TIGR00435">
    <property type="entry name" value="cysS"/>
    <property type="match status" value="1"/>
</dbReference>
<feature type="binding site" evidence="12">
    <location>
        <position position="223"/>
    </location>
    <ligand>
        <name>Zn(2+)</name>
        <dbReference type="ChEBI" id="CHEBI:29105"/>
    </ligand>
</feature>
<dbReference type="InterPro" id="IPR032678">
    <property type="entry name" value="tRNA-synt_1_cat_dom"/>
</dbReference>
<dbReference type="GO" id="GO:0008270">
    <property type="term" value="F:zinc ion binding"/>
    <property type="evidence" value="ECO:0007669"/>
    <property type="project" value="UniProtKB-UniRule"/>
</dbReference>
<dbReference type="PRINTS" id="PR00983">
    <property type="entry name" value="TRNASYNTHCYS"/>
</dbReference>
<evidence type="ECO:0000256" key="3">
    <source>
        <dbReference type="ARBA" id="ARBA00011245"/>
    </source>
</evidence>
<protein>
    <recommendedName>
        <fullName evidence="12">Cysteine--tRNA ligase</fullName>
        <ecNumber evidence="12">6.1.1.16</ecNumber>
    </recommendedName>
    <alternativeName>
        <fullName evidence="12">Cysteinyl-tRNA synthetase</fullName>
        <shortName evidence="12">CysRS</shortName>
    </alternativeName>
</protein>
<evidence type="ECO:0000256" key="7">
    <source>
        <dbReference type="ARBA" id="ARBA00022741"/>
    </source>
</evidence>
<dbReference type="SMART" id="SM00840">
    <property type="entry name" value="DALR_2"/>
    <property type="match status" value="1"/>
</dbReference>
<dbReference type="PANTHER" id="PTHR10890:SF3">
    <property type="entry name" value="CYSTEINE--TRNA LIGASE, CYTOPLASMIC"/>
    <property type="match status" value="1"/>
</dbReference>
<dbReference type="Gene3D" id="3.40.50.620">
    <property type="entry name" value="HUPs"/>
    <property type="match status" value="1"/>
</dbReference>
<comment type="cofactor">
    <cofactor evidence="12">
        <name>Zn(2+)</name>
        <dbReference type="ChEBI" id="CHEBI:29105"/>
    </cofactor>
    <text evidence="12">Binds 1 zinc ion per subunit.</text>
</comment>
<accession>A0A0G1C948</accession>
<dbReference type="GO" id="GO:0004817">
    <property type="term" value="F:cysteine-tRNA ligase activity"/>
    <property type="evidence" value="ECO:0007669"/>
    <property type="project" value="UniProtKB-UniRule"/>
</dbReference>
<evidence type="ECO:0000256" key="2">
    <source>
        <dbReference type="ARBA" id="ARBA00005594"/>
    </source>
</evidence>
<keyword evidence="9 12" id="KW-0067">ATP-binding</keyword>
<dbReference type="InterPro" id="IPR009080">
    <property type="entry name" value="tRNAsynth_Ia_anticodon-bd"/>
</dbReference>
<dbReference type="HAMAP" id="MF_00041">
    <property type="entry name" value="Cys_tRNA_synth"/>
    <property type="match status" value="1"/>
</dbReference>
<dbReference type="AlphaFoldDB" id="A0A0G1C948"/>
<feature type="short sequence motif" description="'HIGH' region" evidence="12">
    <location>
        <begin position="29"/>
        <end position="39"/>
    </location>
</feature>
<keyword evidence="6 12" id="KW-0479">Metal-binding</keyword>
<evidence type="ECO:0000313" key="14">
    <source>
        <dbReference type="EMBL" id="KKS81964.1"/>
    </source>
</evidence>
<evidence type="ECO:0000259" key="13">
    <source>
        <dbReference type="SMART" id="SM00840"/>
    </source>
</evidence>
<keyword evidence="5 12" id="KW-0436">Ligase</keyword>
<evidence type="ECO:0000256" key="8">
    <source>
        <dbReference type="ARBA" id="ARBA00022833"/>
    </source>
</evidence>
<keyword evidence="7 12" id="KW-0547">Nucleotide-binding</keyword>
<dbReference type="SUPFAM" id="SSF47323">
    <property type="entry name" value="Anticodon-binding domain of a subclass of class I aminoacyl-tRNA synthetases"/>
    <property type="match status" value="1"/>
</dbReference>
<dbReference type="CDD" id="cd00672">
    <property type="entry name" value="CysRS_core"/>
    <property type="match status" value="1"/>
</dbReference>
<feature type="binding site" evidence="12">
    <location>
        <position position="248"/>
    </location>
    <ligand>
        <name>Zn(2+)</name>
        <dbReference type="ChEBI" id="CHEBI:29105"/>
    </ligand>
</feature>
<keyword evidence="10 12" id="KW-0648">Protein biosynthesis</keyword>
<dbReference type="Proteomes" id="UP000034810">
    <property type="component" value="Unassembled WGS sequence"/>
</dbReference>
<comment type="similarity">
    <text evidence="2 12">Belongs to the class-I aminoacyl-tRNA synthetase family.</text>
</comment>